<dbReference type="EMBL" id="BRLB01000011">
    <property type="protein sequence ID" value="GKX30710.1"/>
    <property type="molecule type" value="Genomic_DNA"/>
</dbReference>
<evidence type="ECO:0000313" key="3">
    <source>
        <dbReference type="Proteomes" id="UP001144256"/>
    </source>
</evidence>
<dbReference type="CDD" id="cd00851">
    <property type="entry name" value="MTH1175"/>
    <property type="match status" value="1"/>
</dbReference>
<accession>A0A9W5YDU1</accession>
<name>A0A9W5YDU1_9FIRM</name>
<keyword evidence="3" id="KW-1185">Reference proteome</keyword>
<dbReference type="PANTHER" id="PTHR42983">
    <property type="entry name" value="DINITROGENASE IRON-MOLYBDENUM COFACTOR PROTEIN-RELATED"/>
    <property type="match status" value="1"/>
</dbReference>
<dbReference type="AlphaFoldDB" id="A0A9W5YDU1"/>
<reference evidence="2" key="1">
    <citation type="submission" date="2022-06" db="EMBL/GenBank/DDBJ databases">
        <title>Vallitalea longa sp. nov., an anaerobic bacterium isolated from marine sediment.</title>
        <authorList>
            <person name="Hirano S."/>
            <person name="Terahara T."/>
            <person name="Mori K."/>
            <person name="Hamada M."/>
            <person name="Matsumoto R."/>
            <person name="Kobayashi T."/>
        </authorList>
    </citation>
    <scope>NUCLEOTIDE SEQUENCE</scope>
    <source>
        <strain evidence="2">SH18-1</strain>
    </source>
</reference>
<dbReference type="Pfam" id="PF02579">
    <property type="entry name" value="Nitro_FeMo-Co"/>
    <property type="match status" value="1"/>
</dbReference>
<sequence length="119" mass="12732">MKIAIAKEGNAVSGHFGYCEGFQVYDVENNEIKGDSFLPNPGHRPGFLPKFLGEKNVNVIIAGGMGSTAQQLFGENNIEVVVGASGQIGDVIKTYVDGKLSSTGSVCHDHSYHDQECED</sequence>
<gene>
    <name evidence="2" type="ORF">SH1V18_31900</name>
</gene>
<dbReference type="PANTHER" id="PTHR42983:SF1">
    <property type="entry name" value="IRON-MOLYBDENUM PROTEIN"/>
    <property type="match status" value="1"/>
</dbReference>
<evidence type="ECO:0000313" key="2">
    <source>
        <dbReference type="EMBL" id="GKX30710.1"/>
    </source>
</evidence>
<dbReference type="SUPFAM" id="SSF53146">
    <property type="entry name" value="Nitrogenase accessory factor-like"/>
    <property type="match status" value="1"/>
</dbReference>
<dbReference type="RefSeq" id="WP_281817139.1">
    <property type="nucleotide sequence ID" value="NZ_BRLB01000011.1"/>
</dbReference>
<proteinExistence type="predicted"/>
<feature type="domain" description="Dinitrogenase iron-molybdenum cofactor biosynthesis" evidence="1">
    <location>
        <begin position="9"/>
        <end position="96"/>
    </location>
</feature>
<dbReference type="Proteomes" id="UP001144256">
    <property type="component" value="Unassembled WGS sequence"/>
</dbReference>
<evidence type="ECO:0000259" key="1">
    <source>
        <dbReference type="Pfam" id="PF02579"/>
    </source>
</evidence>
<dbReference type="InterPro" id="IPR003731">
    <property type="entry name" value="Di-Nase_FeMo-co_biosynth"/>
</dbReference>
<dbReference type="InterPro" id="IPR036105">
    <property type="entry name" value="DiNase_FeMo-co_biosyn_sf"/>
</dbReference>
<protein>
    <submittedName>
        <fullName evidence="2">Nitrogenase iron-molybdenum cofactor protein</fullName>
    </submittedName>
</protein>
<dbReference type="InterPro" id="IPR033913">
    <property type="entry name" value="MTH1175_dom"/>
</dbReference>
<dbReference type="Gene3D" id="3.30.420.130">
    <property type="entry name" value="Dinitrogenase iron-molybdenum cofactor biosynthesis domain"/>
    <property type="match status" value="1"/>
</dbReference>
<organism evidence="2 3">
    <name type="scientific">Vallitalea longa</name>
    <dbReference type="NCBI Taxonomy" id="2936439"/>
    <lineage>
        <taxon>Bacteria</taxon>
        <taxon>Bacillati</taxon>
        <taxon>Bacillota</taxon>
        <taxon>Clostridia</taxon>
        <taxon>Lachnospirales</taxon>
        <taxon>Vallitaleaceae</taxon>
        <taxon>Vallitalea</taxon>
    </lineage>
</organism>
<comment type="caution">
    <text evidence="2">The sequence shown here is derived from an EMBL/GenBank/DDBJ whole genome shotgun (WGS) entry which is preliminary data.</text>
</comment>